<dbReference type="GO" id="GO:0016787">
    <property type="term" value="F:hydrolase activity"/>
    <property type="evidence" value="ECO:0007669"/>
    <property type="project" value="UniProtKB-KW"/>
</dbReference>
<gene>
    <name evidence="3" type="ORF">MQE36_14560</name>
</gene>
<dbReference type="RefSeq" id="WP_242936708.1">
    <property type="nucleotide sequence ID" value="NZ_CP094326.1"/>
</dbReference>
<evidence type="ECO:0000256" key="1">
    <source>
        <dbReference type="ARBA" id="ARBA00007169"/>
    </source>
</evidence>
<evidence type="ECO:0000313" key="4">
    <source>
        <dbReference type="Proteomes" id="UP000829476"/>
    </source>
</evidence>
<protein>
    <submittedName>
        <fullName evidence="3">Alpha/beta fold hydrolase</fullName>
    </submittedName>
</protein>
<organism evidence="3 4">
    <name type="scientific">Zhouia spongiae</name>
    <dbReference type="NCBI Taxonomy" id="2202721"/>
    <lineage>
        <taxon>Bacteria</taxon>
        <taxon>Pseudomonadati</taxon>
        <taxon>Bacteroidota</taxon>
        <taxon>Flavobacteriia</taxon>
        <taxon>Flavobacteriales</taxon>
        <taxon>Flavobacteriaceae</taxon>
        <taxon>Zhouia</taxon>
    </lineage>
</organism>
<sequence>MLKPDLILLHYAGGNVYSFNFIMPYLEKKFNIIPIELPGRGKRIKEKLLFDKNLAVRDVLNQILDNIGSNQFIIYGHSMGASLGFSVISELEKRKFYPLCFVASGNPGPNIKNDIQRYDLPKEKFISELKLLGGIENEIIENKQLFDFFEPILRADFEIVEKESDLNGEIKISTPIYALMGDKEKFCCSIQNWKNYTTSNFKYKLLSGNHFFIYDHPKEIAEFIKESYETQCMYKGMFS</sequence>
<dbReference type="PANTHER" id="PTHR11487">
    <property type="entry name" value="THIOESTERASE"/>
    <property type="match status" value="1"/>
</dbReference>
<evidence type="ECO:0000259" key="2">
    <source>
        <dbReference type="Pfam" id="PF00975"/>
    </source>
</evidence>
<accession>A0ABY3YLD1</accession>
<evidence type="ECO:0000313" key="3">
    <source>
        <dbReference type="EMBL" id="UNY98301.1"/>
    </source>
</evidence>
<name>A0ABY3YLD1_9FLAO</name>
<feature type="domain" description="Thioesterase" evidence="2">
    <location>
        <begin position="5"/>
        <end position="227"/>
    </location>
</feature>
<dbReference type="Gene3D" id="3.40.50.1820">
    <property type="entry name" value="alpha/beta hydrolase"/>
    <property type="match status" value="1"/>
</dbReference>
<reference evidence="3 4" key="1">
    <citation type="journal article" date="2018" name="Int. J. Syst. Evol. Microbiol.">
        <title>Zhouia spongiae sp. nov., isolated from a marine sponge.</title>
        <authorList>
            <person name="Zhuang L."/>
            <person name="Lin B."/>
            <person name="Qin F."/>
            <person name="Luo L."/>
        </authorList>
    </citation>
    <scope>NUCLEOTIDE SEQUENCE [LARGE SCALE GENOMIC DNA]</scope>
    <source>
        <strain evidence="3 4">HN-Y44</strain>
    </source>
</reference>
<dbReference type="InterPro" id="IPR001031">
    <property type="entry name" value="Thioesterase"/>
</dbReference>
<dbReference type="Pfam" id="PF00975">
    <property type="entry name" value="Thioesterase"/>
    <property type="match status" value="1"/>
</dbReference>
<dbReference type="EMBL" id="CP094326">
    <property type="protein sequence ID" value="UNY98301.1"/>
    <property type="molecule type" value="Genomic_DNA"/>
</dbReference>
<proteinExistence type="inferred from homology"/>
<keyword evidence="4" id="KW-1185">Reference proteome</keyword>
<dbReference type="Proteomes" id="UP000829476">
    <property type="component" value="Chromosome"/>
</dbReference>
<dbReference type="InterPro" id="IPR029058">
    <property type="entry name" value="AB_hydrolase_fold"/>
</dbReference>
<comment type="similarity">
    <text evidence="1">Belongs to the thioesterase family.</text>
</comment>
<dbReference type="SUPFAM" id="SSF53474">
    <property type="entry name" value="alpha/beta-Hydrolases"/>
    <property type="match status" value="1"/>
</dbReference>
<dbReference type="PANTHER" id="PTHR11487:SF0">
    <property type="entry name" value="S-ACYL FATTY ACID SYNTHASE THIOESTERASE, MEDIUM CHAIN"/>
    <property type="match status" value="1"/>
</dbReference>
<keyword evidence="3" id="KW-0378">Hydrolase</keyword>
<dbReference type="InterPro" id="IPR012223">
    <property type="entry name" value="TEII"/>
</dbReference>